<dbReference type="PANTHER" id="PTHR30086">
    <property type="entry name" value="ARGININE EXPORTER PROTEIN ARGO"/>
    <property type="match status" value="1"/>
</dbReference>
<evidence type="ECO:0000256" key="4">
    <source>
        <dbReference type="ARBA" id="ARBA00022989"/>
    </source>
</evidence>
<dbReference type="Pfam" id="PF01810">
    <property type="entry name" value="LysE"/>
    <property type="match status" value="1"/>
</dbReference>
<dbReference type="PANTHER" id="PTHR30086:SF20">
    <property type="entry name" value="ARGININE EXPORTER PROTEIN ARGO-RELATED"/>
    <property type="match status" value="1"/>
</dbReference>
<evidence type="ECO:0000256" key="5">
    <source>
        <dbReference type="ARBA" id="ARBA00023136"/>
    </source>
</evidence>
<feature type="transmembrane region" description="Helical" evidence="6">
    <location>
        <begin position="72"/>
        <end position="91"/>
    </location>
</feature>
<accession>A0A411DIR1</accession>
<evidence type="ECO:0000256" key="6">
    <source>
        <dbReference type="SAM" id="Phobius"/>
    </source>
</evidence>
<keyword evidence="2" id="KW-1003">Cell membrane</keyword>
<evidence type="ECO:0000256" key="3">
    <source>
        <dbReference type="ARBA" id="ARBA00022692"/>
    </source>
</evidence>
<dbReference type="AlphaFoldDB" id="A0A411DIR1"/>
<protein>
    <submittedName>
        <fullName evidence="7">LysE family translocator</fullName>
    </submittedName>
</protein>
<dbReference type="InterPro" id="IPR001123">
    <property type="entry name" value="LeuE-type"/>
</dbReference>
<feature type="transmembrane region" description="Helical" evidence="6">
    <location>
        <begin position="151"/>
        <end position="172"/>
    </location>
</feature>
<evidence type="ECO:0000256" key="1">
    <source>
        <dbReference type="ARBA" id="ARBA00004651"/>
    </source>
</evidence>
<feature type="transmembrane region" description="Helical" evidence="6">
    <location>
        <begin position="184"/>
        <end position="205"/>
    </location>
</feature>
<dbReference type="EMBL" id="CP035532">
    <property type="protein sequence ID" value="QBA20161.1"/>
    <property type="molecule type" value="Genomic_DNA"/>
</dbReference>
<keyword evidence="5 6" id="KW-0472">Membrane</keyword>
<gene>
    <name evidence="7" type="ORF">EU348_02860</name>
</gene>
<sequence>MEIQLLVSFLCASVLLSLMPGPDNIFVLTESITKGKNNGIAISFGMSLGVLVHTTAAATGLSIIIQKSAMAFSIIKFIGAAYLFYLAFLSFKEKKGTIDLVKKEDTKEEMFYLIKKGFLMNALNPKVALFFIAFLPQFITKAGFNITIQMFILGAIFAVQVFFVFYIISLLSSRLTKYVKKPKFWNITKWSKVGVLSGLGLFLLFSKK</sequence>
<feature type="transmembrane region" description="Helical" evidence="6">
    <location>
        <begin position="118"/>
        <end position="139"/>
    </location>
</feature>
<proteinExistence type="predicted"/>
<dbReference type="PIRSF" id="PIRSF006324">
    <property type="entry name" value="LeuE"/>
    <property type="match status" value="1"/>
</dbReference>
<dbReference type="GO" id="GO:0015171">
    <property type="term" value="F:amino acid transmembrane transporter activity"/>
    <property type="evidence" value="ECO:0007669"/>
    <property type="project" value="TreeGrafter"/>
</dbReference>
<keyword evidence="4 6" id="KW-1133">Transmembrane helix</keyword>
<feature type="transmembrane region" description="Helical" evidence="6">
    <location>
        <begin position="44"/>
        <end position="65"/>
    </location>
</feature>
<comment type="subcellular location">
    <subcellularLocation>
        <location evidence="1">Cell membrane</location>
        <topology evidence="1">Multi-pass membrane protein</topology>
    </subcellularLocation>
</comment>
<evidence type="ECO:0000313" key="7">
    <source>
        <dbReference type="EMBL" id="QBA20161.1"/>
    </source>
</evidence>
<reference evidence="7" key="1">
    <citation type="submission" date="2019-01" db="EMBL/GenBank/DDBJ databases">
        <title>Whole Genome Sequencing for Putative Detection of Antimicrobial Resistance and Potential Virulence Factors in Chryseobacterium indologenes isolated from Nile Tilapia in Tanzania.</title>
        <authorList>
            <person name="Mwega E."/>
            <person name="Mutoloki S."/>
            <person name="Mugimba K."/>
            <person name="Colquhoun D."/>
            <person name="Mdegela R."/>
            <person name="Evensen O."/>
            <person name="Wasteson Y."/>
        </authorList>
    </citation>
    <scope>NUCLEOTIDE SEQUENCE [LARGE SCALE GENOMIC DNA]</scope>
    <source>
        <strain evidence="7">StR 01</strain>
    </source>
</reference>
<dbReference type="GO" id="GO:0005886">
    <property type="term" value="C:plasma membrane"/>
    <property type="evidence" value="ECO:0007669"/>
    <property type="project" value="UniProtKB-SubCell"/>
</dbReference>
<organism evidence="7">
    <name type="scientific">Chryseobacterium indologenes</name>
    <name type="common">Flavobacterium indologenes</name>
    <dbReference type="NCBI Taxonomy" id="253"/>
    <lineage>
        <taxon>Bacteria</taxon>
        <taxon>Pseudomonadati</taxon>
        <taxon>Bacteroidota</taxon>
        <taxon>Flavobacteriia</taxon>
        <taxon>Flavobacteriales</taxon>
        <taxon>Weeksellaceae</taxon>
        <taxon>Chryseobacterium group</taxon>
        <taxon>Chryseobacterium</taxon>
    </lineage>
</organism>
<keyword evidence="3 6" id="KW-0812">Transmembrane</keyword>
<name>A0A411DIR1_CHRID</name>
<evidence type="ECO:0000256" key="2">
    <source>
        <dbReference type="ARBA" id="ARBA00022475"/>
    </source>
</evidence>